<dbReference type="InterPro" id="IPR008978">
    <property type="entry name" value="HSP20-like_chaperone"/>
</dbReference>
<evidence type="ECO:0000256" key="1">
    <source>
        <dbReference type="SAM" id="MobiDB-lite"/>
    </source>
</evidence>
<dbReference type="AlphaFoldDB" id="X0XKE7"/>
<feature type="region of interest" description="Disordered" evidence="1">
    <location>
        <begin position="84"/>
        <end position="104"/>
    </location>
</feature>
<feature type="non-terminal residue" evidence="2">
    <location>
        <position position="158"/>
    </location>
</feature>
<reference evidence="2" key="1">
    <citation type="journal article" date="2014" name="Front. Microbiol.">
        <title>High frequency of phylogenetically diverse reductive dehalogenase-homologous genes in deep subseafloor sedimentary metagenomes.</title>
        <authorList>
            <person name="Kawai M."/>
            <person name="Futagami T."/>
            <person name="Toyoda A."/>
            <person name="Takaki Y."/>
            <person name="Nishi S."/>
            <person name="Hori S."/>
            <person name="Arai W."/>
            <person name="Tsubouchi T."/>
            <person name="Morono Y."/>
            <person name="Uchiyama I."/>
            <person name="Ito T."/>
            <person name="Fujiyama A."/>
            <person name="Inagaki F."/>
            <person name="Takami H."/>
        </authorList>
    </citation>
    <scope>NUCLEOTIDE SEQUENCE</scope>
    <source>
        <strain evidence="2">Expedition CK06-06</strain>
    </source>
</reference>
<gene>
    <name evidence="2" type="ORF">S01H1_76377</name>
</gene>
<name>X0XKE7_9ZZZZ</name>
<protein>
    <recommendedName>
        <fullName evidence="3">SHSP domain-containing protein</fullName>
    </recommendedName>
</protein>
<evidence type="ECO:0000313" key="2">
    <source>
        <dbReference type="EMBL" id="GAG43649.1"/>
    </source>
</evidence>
<evidence type="ECO:0008006" key="3">
    <source>
        <dbReference type="Google" id="ProtNLM"/>
    </source>
</evidence>
<accession>X0XKE7</accession>
<sequence length="158" mass="18329">MNFDEIIKEMEAFQKKVMGSMLDDFGDSRRFKPFGAFEGIDERFKELEKGNQSGMPQGEWRFERIDRPGVTGFIARGMFTHPDALKKPDEILPPLRPEPGRPRRPLYDIQAEDGRLRIYIELPGVDEDAISLEVMDGMLRLHAGDFEEEIDLNRWIVD</sequence>
<organism evidence="2">
    <name type="scientific">marine sediment metagenome</name>
    <dbReference type="NCBI Taxonomy" id="412755"/>
    <lineage>
        <taxon>unclassified sequences</taxon>
        <taxon>metagenomes</taxon>
        <taxon>ecological metagenomes</taxon>
    </lineage>
</organism>
<dbReference type="SUPFAM" id="SSF49764">
    <property type="entry name" value="HSP20-like chaperones"/>
    <property type="match status" value="1"/>
</dbReference>
<comment type="caution">
    <text evidence="2">The sequence shown here is derived from an EMBL/GenBank/DDBJ whole genome shotgun (WGS) entry which is preliminary data.</text>
</comment>
<dbReference type="EMBL" id="BARS01051252">
    <property type="protein sequence ID" value="GAG43649.1"/>
    <property type="molecule type" value="Genomic_DNA"/>
</dbReference>
<proteinExistence type="predicted"/>
<dbReference type="CDD" id="cd06464">
    <property type="entry name" value="ACD_sHsps-like"/>
    <property type="match status" value="1"/>
</dbReference>